<dbReference type="InterPro" id="IPR022742">
    <property type="entry name" value="Hydrolase_4"/>
</dbReference>
<dbReference type="Proteomes" id="UP000652761">
    <property type="component" value="Unassembled WGS sequence"/>
</dbReference>
<sequence>MAASASSLSSAASLLPLCSSSASSSKRRLSFSFHPLQSPRPFASLSIGQPSSRVFAAPEVLESTGTIEPSEETLGAPVVGGLEDAGTSPLSLGDDADADEALATNQSISSSKLFHALQKDRPLVSEQRVLIKNNYGETLVGILHETDSKELVILCHGFRSSKESKTLLNLADALTKEGITVFRFDFSGNGESEGSFEYGNYWKEVDDLRAVILYFLEQRREVSGIMGHSKGGNIVLLYASIYQDILTVINISGRFALGRGIEERLREDFIERIRRDGFIDVKDQTGKPLYRVTEKSLMDRLAIDMHYSCLLIDNNCRVLTVHGSADETVPVEDATEFANFIPNHKLHIIEGADHRYTWHRAELTSTILDFINK</sequence>
<proteinExistence type="predicted"/>
<dbReference type="OrthoDB" id="9988524at2759"/>
<dbReference type="SUPFAM" id="SSF53474">
    <property type="entry name" value="alpha/beta-Hydrolases"/>
    <property type="match status" value="1"/>
</dbReference>
<organism evidence="2 3">
    <name type="scientific">Colocasia esculenta</name>
    <name type="common">Wild taro</name>
    <name type="synonym">Arum esculentum</name>
    <dbReference type="NCBI Taxonomy" id="4460"/>
    <lineage>
        <taxon>Eukaryota</taxon>
        <taxon>Viridiplantae</taxon>
        <taxon>Streptophyta</taxon>
        <taxon>Embryophyta</taxon>
        <taxon>Tracheophyta</taxon>
        <taxon>Spermatophyta</taxon>
        <taxon>Magnoliopsida</taxon>
        <taxon>Liliopsida</taxon>
        <taxon>Araceae</taxon>
        <taxon>Aroideae</taxon>
        <taxon>Colocasieae</taxon>
        <taxon>Colocasia</taxon>
    </lineage>
</organism>
<dbReference type="AlphaFoldDB" id="A0A843WDI2"/>
<name>A0A843WDI2_COLES</name>
<evidence type="ECO:0000259" key="1">
    <source>
        <dbReference type="Pfam" id="PF12146"/>
    </source>
</evidence>
<evidence type="ECO:0000313" key="3">
    <source>
        <dbReference type="Proteomes" id="UP000652761"/>
    </source>
</evidence>
<dbReference type="InterPro" id="IPR029058">
    <property type="entry name" value="AB_hydrolase_fold"/>
</dbReference>
<dbReference type="PANTHER" id="PTHR42886">
    <property type="entry name" value="RE40534P-RELATED"/>
    <property type="match status" value="1"/>
</dbReference>
<dbReference type="Gene3D" id="3.40.50.1820">
    <property type="entry name" value="alpha/beta hydrolase"/>
    <property type="match status" value="1"/>
</dbReference>
<accession>A0A843WDI2</accession>
<evidence type="ECO:0000313" key="2">
    <source>
        <dbReference type="EMBL" id="MQM03701.1"/>
    </source>
</evidence>
<comment type="caution">
    <text evidence="2">The sequence shown here is derived from an EMBL/GenBank/DDBJ whole genome shotgun (WGS) entry which is preliminary data.</text>
</comment>
<keyword evidence="3" id="KW-1185">Reference proteome</keyword>
<gene>
    <name evidence="2" type="ORF">Taro_036494</name>
</gene>
<dbReference type="PANTHER" id="PTHR42886:SF53">
    <property type="entry name" value="ALPHA_BETA-HYDROLASES SUPERFAMILY PROTEIN"/>
    <property type="match status" value="1"/>
</dbReference>
<protein>
    <recommendedName>
        <fullName evidence="1">Serine aminopeptidase S33 domain-containing protein</fullName>
    </recommendedName>
</protein>
<reference evidence="2" key="1">
    <citation type="submission" date="2017-07" db="EMBL/GenBank/DDBJ databases">
        <title>Taro Niue Genome Assembly and Annotation.</title>
        <authorList>
            <person name="Atibalentja N."/>
            <person name="Keating K."/>
            <person name="Fields C.J."/>
        </authorList>
    </citation>
    <scope>NUCLEOTIDE SEQUENCE</scope>
    <source>
        <strain evidence="2">Niue_2</strain>
        <tissue evidence="2">Leaf</tissue>
    </source>
</reference>
<dbReference type="Pfam" id="PF12146">
    <property type="entry name" value="Hydrolase_4"/>
    <property type="match status" value="1"/>
</dbReference>
<feature type="domain" description="Serine aminopeptidase S33" evidence="1">
    <location>
        <begin position="148"/>
        <end position="249"/>
    </location>
</feature>
<dbReference type="EMBL" id="NMUH01003084">
    <property type="protein sequence ID" value="MQM03701.1"/>
    <property type="molecule type" value="Genomic_DNA"/>
</dbReference>